<keyword evidence="2" id="KW-0732">Signal</keyword>
<keyword evidence="5" id="KW-1185">Reference proteome</keyword>
<evidence type="ECO:0000313" key="4">
    <source>
        <dbReference type="EMBL" id="MCQ4163816.1"/>
    </source>
</evidence>
<feature type="region of interest" description="Disordered" evidence="1">
    <location>
        <begin position="35"/>
        <end position="68"/>
    </location>
</feature>
<name>A0ABT1QMR6_9GAMM</name>
<organism evidence="4 5">
    <name type="scientific">Tahibacter harae</name>
    <dbReference type="NCBI Taxonomy" id="2963937"/>
    <lineage>
        <taxon>Bacteria</taxon>
        <taxon>Pseudomonadati</taxon>
        <taxon>Pseudomonadota</taxon>
        <taxon>Gammaproteobacteria</taxon>
        <taxon>Lysobacterales</taxon>
        <taxon>Rhodanobacteraceae</taxon>
        <taxon>Tahibacter</taxon>
    </lineage>
</organism>
<evidence type="ECO:0000256" key="1">
    <source>
        <dbReference type="SAM" id="MobiDB-lite"/>
    </source>
</evidence>
<evidence type="ECO:0000259" key="3">
    <source>
        <dbReference type="Pfam" id="PF13372"/>
    </source>
</evidence>
<dbReference type="Pfam" id="PF13372">
    <property type="entry name" value="Alginate_exp"/>
    <property type="match status" value="1"/>
</dbReference>
<dbReference type="InterPro" id="IPR025388">
    <property type="entry name" value="Alginate_export_dom"/>
</dbReference>
<feature type="domain" description="Alginate export" evidence="3">
    <location>
        <begin position="102"/>
        <end position="490"/>
    </location>
</feature>
<accession>A0ABT1QMR6</accession>
<dbReference type="Proteomes" id="UP001165498">
    <property type="component" value="Unassembled WGS sequence"/>
</dbReference>
<comment type="caution">
    <text evidence="4">The sequence shown here is derived from an EMBL/GenBank/DDBJ whole genome shotgun (WGS) entry which is preliminary data.</text>
</comment>
<protein>
    <submittedName>
        <fullName evidence="4">Alginate export family protein</fullName>
    </submittedName>
</protein>
<sequence length="496" mass="55222">MARRRYGFRCWPALAVCLVSGLMLGRAAGARQEAQRNAQSQAQSQAQSEAQSQAQSETRRPLPQSNRWQEDWSAYGRSGKCCAPADRLKYIALPALSEQAFLSLGLNLRERWESADAAGFGAAGQSADSWLLQRLQAHADLRFDAHWRVFVQIEDVRSLGKRAPGPADRNPLDLRLAFLAYVRPLADGWLKLRAGRQDFAFDLQRFASLRDGPNVRQSFDALWADVERGRWRLIAFASQPVQYRAQSAFDDRSDRGLRFHMFRAERQLAGGNELSAFHAWYAEDGAGWAGVSGNERRRVTDLRFAGKRGDWDWDLEAMGQRGRIAEGRIRAWAVGARLGLTFADSALQPRLGLQMDAASGDRRAGDAHVETFNPLFPNGGYYFTLAGYTGYANLLHVRPSLSLRPLAPLKLSLSYGLQWRQSRADAVYLQPAVPLAATAGAASRWTGAYTQVRGDWTLSPYRTFAIEAVRFEAGAAVRAAGGRDAGYLGVEYKWAW</sequence>
<gene>
    <name evidence="4" type="ORF">NM961_03740</name>
</gene>
<evidence type="ECO:0000256" key="2">
    <source>
        <dbReference type="SAM" id="SignalP"/>
    </source>
</evidence>
<feature type="compositionally biased region" description="Low complexity" evidence="1">
    <location>
        <begin position="35"/>
        <end position="56"/>
    </location>
</feature>
<proteinExistence type="predicted"/>
<reference evidence="4" key="1">
    <citation type="submission" date="2022-07" db="EMBL/GenBank/DDBJ databases">
        <title>Tahibacter sp., a new gammaproteobacterium isolated from the silt sample collected at pig farm.</title>
        <authorList>
            <person name="Chen H."/>
        </authorList>
    </citation>
    <scope>NUCLEOTIDE SEQUENCE</scope>
    <source>
        <strain evidence="4">P2K</strain>
    </source>
</reference>
<feature type="signal peptide" evidence="2">
    <location>
        <begin position="1"/>
        <end position="28"/>
    </location>
</feature>
<feature type="chain" id="PRO_5045091813" evidence="2">
    <location>
        <begin position="29"/>
        <end position="496"/>
    </location>
</feature>
<evidence type="ECO:0000313" key="5">
    <source>
        <dbReference type="Proteomes" id="UP001165498"/>
    </source>
</evidence>
<dbReference type="EMBL" id="JANFQO010000003">
    <property type="protein sequence ID" value="MCQ4163816.1"/>
    <property type="molecule type" value="Genomic_DNA"/>
</dbReference>